<dbReference type="OrthoDB" id="2414662at2759"/>
<dbReference type="Proteomes" id="UP000001744">
    <property type="component" value="Unassembled WGS sequence"/>
</dbReference>
<keyword evidence="8" id="KW-1185">Reference proteome</keyword>
<dbReference type="FunFam" id="3.40.640.10:FF:000024">
    <property type="entry name" value="Kynurenine--oxoglutarate transaminase 3"/>
    <property type="match status" value="1"/>
</dbReference>
<evidence type="ECO:0000313" key="7">
    <source>
        <dbReference type="EMBL" id="EEB09765.1"/>
    </source>
</evidence>
<proteinExistence type="inferred from homology"/>
<dbReference type="VEuPathDB" id="FungiDB:SJAG_04988"/>
<gene>
    <name evidence="7" type="ORF">SJAG_04988</name>
</gene>
<dbReference type="eggNOG" id="KOG0257">
    <property type="taxonomic scope" value="Eukaryota"/>
</dbReference>
<evidence type="ECO:0000256" key="5">
    <source>
        <dbReference type="ARBA" id="ARBA00022898"/>
    </source>
</evidence>
<dbReference type="HOGENOM" id="CLU_017584_4_0_1"/>
<sequence length="424" mass="47935">MSGSKPALLPSARLAANRPDVWTFINQTAAQCKVPPVSLSQGFFNYNPPQFILDAAKRAIDDVSCNQYQHTRGRLNLRKQLSKTYSPLYNRELDPESQILVTTGANEGFLSAFAAFLNPGDEVIVMEPFFDQYISNITMYGGVPVYVPIIPPAAGSERPVSASEWKLDMQRLRAAITSKTRMLVINTPHNPLGKVFSREELLEIADVVLENNLVVVSDEVYERLTYVDEFPRLATLRPELFKHVIAVGSAGKTFGVTGWRIGWLIGDAHLIKYCSAAHTRICFATNGPMQQAIADSLAVADQYNYFSEYVDSYKKRFRVLADVFDELGLPYSQPEGTYYTMVNFSKVKVPEDYPVPDAIKDRPRDFKIALWLMKEIGIATIPPTEFFTDEDAHIADTYLRFAFCKTFDELEEGARRLRKLKEYM</sequence>
<dbReference type="PROSITE" id="PS00105">
    <property type="entry name" value="AA_TRANSFER_CLASS_1"/>
    <property type="match status" value="1"/>
</dbReference>
<dbReference type="GeneID" id="7047471"/>
<comment type="similarity">
    <text evidence="2">Belongs to the class-I pyridoxal-phosphate-dependent aminotransferase family.</text>
</comment>
<keyword evidence="3 7" id="KW-0032">Aminotransferase</keyword>
<name>B6K8B1_SCHJY</name>
<reference evidence="7 8" key="1">
    <citation type="journal article" date="2011" name="Science">
        <title>Comparative functional genomics of the fission yeasts.</title>
        <authorList>
            <person name="Rhind N."/>
            <person name="Chen Z."/>
            <person name="Yassour M."/>
            <person name="Thompson D.A."/>
            <person name="Haas B.J."/>
            <person name="Habib N."/>
            <person name="Wapinski I."/>
            <person name="Roy S."/>
            <person name="Lin M.F."/>
            <person name="Heiman D.I."/>
            <person name="Young S.K."/>
            <person name="Furuya K."/>
            <person name="Guo Y."/>
            <person name="Pidoux A."/>
            <person name="Chen H.M."/>
            <person name="Robbertse B."/>
            <person name="Goldberg J.M."/>
            <person name="Aoki K."/>
            <person name="Bayne E.H."/>
            <person name="Berlin A.M."/>
            <person name="Desjardins C.A."/>
            <person name="Dobbs E."/>
            <person name="Dukaj L."/>
            <person name="Fan L."/>
            <person name="FitzGerald M.G."/>
            <person name="French C."/>
            <person name="Gujja S."/>
            <person name="Hansen K."/>
            <person name="Keifenheim D."/>
            <person name="Levin J.Z."/>
            <person name="Mosher R.A."/>
            <person name="Mueller C.A."/>
            <person name="Pfiffner J."/>
            <person name="Priest M."/>
            <person name="Russ C."/>
            <person name="Smialowska A."/>
            <person name="Swoboda P."/>
            <person name="Sykes S.M."/>
            <person name="Vaughn M."/>
            <person name="Vengrova S."/>
            <person name="Yoder R."/>
            <person name="Zeng Q."/>
            <person name="Allshire R."/>
            <person name="Baulcombe D."/>
            <person name="Birren B.W."/>
            <person name="Brown W."/>
            <person name="Ekwall K."/>
            <person name="Kellis M."/>
            <person name="Leatherwood J."/>
            <person name="Levin H."/>
            <person name="Margalit H."/>
            <person name="Martienssen R."/>
            <person name="Nieduszynski C.A."/>
            <person name="Spatafora J.W."/>
            <person name="Friedman N."/>
            <person name="Dalgaard J.Z."/>
            <person name="Baumann P."/>
            <person name="Niki H."/>
            <person name="Regev A."/>
            <person name="Nusbaum C."/>
        </authorList>
    </citation>
    <scope>NUCLEOTIDE SEQUENCE [LARGE SCALE GENOMIC DNA]</scope>
    <source>
        <strain evidence="8">yFS275 / FY16936</strain>
    </source>
</reference>
<dbReference type="InterPro" id="IPR015421">
    <property type="entry name" value="PyrdxlP-dep_Trfase_major"/>
</dbReference>
<dbReference type="GO" id="GO:0034276">
    <property type="term" value="P:kynurenic acid biosynthetic process"/>
    <property type="evidence" value="ECO:0007669"/>
    <property type="project" value="EnsemblFungi"/>
</dbReference>
<dbReference type="STRING" id="402676.B6K8B1"/>
<dbReference type="Pfam" id="PF00155">
    <property type="entry name" value="Aminotran_1_2"/>
    <property type="match status" value="1"/>
</dbReference>
<dbReference type="InterPro" id="IPR004839">
    <property type="entry name" value="Aminotransferase_I/II_large"/>
</dbReference>
<evidence type="ECO:0000256" key="2">
    <source>
        <dbReference type="ARBA" id="ARBA00007441"/>
    </source>
</evidence>
<dbReference type="PANTHER" id="PTHR43807">
    <property type="entry name" value="FI04487P"/>
    <property type="match status" value="1"/>
</dbReference>
<keyword evidence="4" id="KW-0808">Transferase</keyword>
<dbReference type="AlphaFoldDB" id="B6K8B1"/>
<dbReference type="CDD" id="cd00609">
    <property type="entry name" value="AAT_like"/>
    <property type="match status" value="1"/>
</dbReference>
<dbReference type="GO" id="GO:0030170">
    <property type="term" value="F:pyridoxal phosphate binding"/>
    <property type="evidence" value="ECO:0007669"/>
    <property type="project" value="InterPro"/>
</dbReference>
<dbReference type="RefSeq" id="XP_002176058.1">
    <property type="nucleotide sequence ID" value="XM_002176022.1"/>
</dbReference>
<dbReference type="InterPro" id="IPR004838">
    <property type="entry name" value="NHTrfase_class1_PyrdxlP-BS"/>
</dbReference>
<evidence type="ECO:0000256" key="1">
    <source>
        <dbReference type="ARBA" id="ARBA00001933"/>
    </source>
</evidence>
<dbReference type="InterPro" id="IPR015424">
    <property type="entry name" value="PyrdxlP-dep_Trfase"/>
</dbReference>
<evidence type="ECO:0000256" key="3">
    <source>
        <dbReference type="ARBA" id="ARBA00022576"/>
    </source>
</evidence>
<evidence type="ECO:0000256" key="4">
    <source>
        <dbReference type="ARBA" id="ARBA00022679"/>
    </source>
</evidence>
<evidence type="ECO:0000259" key="6">
    <source>
        <dbReference type="Pfam" id="PF00155"/>
    </source>
</evidence>
<dbReference type="PANTHER" id="PTHR43807:SF20">
    <property type="entry name" value="FI04487P"/>
    <property type="match status" value="1"/>
</dbReference>
<dbReference type="InterPro" id="IPR015422">
    <property type="entry name" value="PyrdxlP-dep_Trfase_small"/>
</dbReference>
<dbReference type="Gene3D" id="3.40.640.10">
    <property type="entry name" value="Type I PLP-dependent aspartate aminotransferase-like (Major domain)"/>
    <property type="match status" value="1"/>
</dbReference>
<dbReference type="GO" id="GO:0005737">
    <property type="term" value="C:cytoplasm"/>
    <property type="evidence" value="ECO:0000318"/>
    <property type="project" value="GO_Central"/>
</dbReference>
<dbReference type="GO" id="GO:0016212">
    <property type="term" value="F:kynurenine-oxoglutarate transaminase activity"/>
    <property type="evidence" value="ECO:0000318"/>
    <property type="project" value="GO_Central"/>
</dbReference>
<organism evidence="7 8">
    <name type="scientific">Schizosaccharomyces japonicus (strain yFS275 / FY16936)</name>
    <name type="common">Fission yeast</name>
    <dbReference type="NCBI Taxonomy" id="402676"/>
    <lineage>
        <taxon>Eukaryota</taxon>
        <taxon>Fungi</taxon>
        <taxon>Dikarya</taxon>
        <taxon>Ascomycota</taxon>
        <taxon>Taphrinomycotina</taxon>
        <taxon>Schizosaccharomycetes</taxon>
        <taxon>Schizosaccharomycetales</taxon>
        <taxon>Schizosaccharomycetaceae</taxon>
        <taxon>Schizosaccharomyces</taxon>
    </lineage>
</organism>
<evidence type="ECO:0000313" key="8">
    <source>
        <dbReference type="Proteomes" id="UP000001744"/>
    </source>
</evidence>
<dbReference type="GO" id="GO:0047536">
    <property type="term" value="F:2-aminoadipate transaminase activity"/>
    <property type="evidence" value="ECO:0007669"/>
    <property type="project" value="EnsemblFungi"/>
</dbReference>
<feature type="domain" description="Aminotransferase class I/classII large" evidence="6">
    <location>
        <begin position="37"/>
        <end position="417"/>
    </location>
</feature>
<dbReference type="SUPFAM" id="SSF53383">
    <property type="entry name" value="PLP-dependent transferases"/>
    <property type="match status" value="1"/>
</dbReference>
<comment type="cofactor">
    <cofactor evidence="1">
        <name>pyridoxal 5'-phosphate</name>
        <dbReference type="ChEBI" id="CHEBI:597326"/>
    </cofactor>
</comment>
<keyword evidence="5" id="KW-0663">Pyridoxal phosphate</keyword>
<accession>B6K8B1</accession>
<dbReference type="OMA" id="PRDFKLC"/>
<dbReference type="InterPro" id="IPR051326">
    <property type="entry name" value="Kynurenine-oxoglutarate_AT"/>
</dbReference>
<protein>
    <submittedName>
        <fullName evidence="7">Aminotransferase class I and II</fullName>
    </submittedName>
</protein>
<dbReference type="JaponicusDB" id="SJAG_04988"/>
<dbReference type="Gene3D" id="3.90.1150.10">
    <property type="entry name" value="Aspartate Aminotransferase, domain 1"/>
    <property type="match status" value="1"/>
</dbReference>
<dbReference type="GO" id="GO:0005739">
    <property type="term" value="C:mitochondrion"/>
    <property type="evidence" value="ECO:0000318"/>
    <property type="project" value="GO_Central"/>
</dbReference>
<dbReference type="EMBL" id="KE651167">
    <property type="protein sequence ID" value="EEB09765.1"/>
    <property type="molecule type" value="Genomic_DNA"/>
</dbReference>